<dbReference type="CDD" id="cd03819">
    <property type="entry name" value="GT4_WavL-like"/>
    <property type="match status" value="1"/>
</dbReference>
<dbReference type="Gene3D" id="3.40.50.2000">
    <property type="entry name" value="Glycogen Phosphorylase B"/>
    <property type="match status" value="2"/>
</dbReference>
<dbReference type="Proteomes" id="UP001296873">
    <property type="component" value="Unassembled WGS sequence"/>
</dbReference>
<feature type="domain" description="Glycosyltransferase subfamily 4-like N-terminal" evidence="1">
    <location>
        <begin position="31"/>
        <end position="184"/>
    </location>
</feature>
<dbReference type="EMBL" id="NRRL01000014">
    <property type="protein sequence ID" value="MBK1667948.1"/>
    <property type="molecule type" value="Genomic_DNA"/>
</dbReference>
<dbReference type="SUPFAM" id="SSF53756">
    <property type="entry name" value="UDP-Glycosyltransferase/glycogen phosphorylase"/>
    <property type="match status" value="1"/>
</dbReference>
<accession>A0ABS1DBW7</accession>
<dbReference type="InterPro" id="IPR028098">
    <property type="entry name" value="Glyco_trans_4-like_N"/>
</dbReference>
<dbReference type="Pfam" id="PF13692">
    <property type="entry name" value="Glyco_trans_1_4"/>
    <property type="match status" value="1"/>
</dbReference>
<evidence type="ECO:0000259" key="1">
    <source>
        <dbReference type="Pfam" id="PF13439"/>
    </source>
</evidence>
<keyword evidence="3" id="KW-1185">Reference proteome</keyword>
<dbReference type="PANTHER" id="PTHR12526:SF630">
    <property type="entry name" value="GLYCOSYLTRANSFERASE"/>
    <property type="match status" value="1"/>
</dbReference>
<sequence length="389" mass="42118">MQPSNPPSSAEDVAHGRPPTILQVLPALETGGVEQGTVDVAVATAQAGWRALVASAGGSKVYAIERAGGTHVTLPLETKNPLKIWRNAKRLAAVIAHEQVDIVHARSRAPAWSAYLAARRTGVRFLTTFHGTYNFTGGLKRRYNAVMAKGERVIAISRFIAEHLTRHYGVPDSRIRVVQRGIDLRHFDPDGVAAERMIRLAHDWQLPDGVPVVMLPGRLTRWKGQLVLIDALARIVERDFICLLVGSDQGRTGYREELTARVRDRGLDSRVFIRDDCADMPACYMLADVVVSASTDPEAFGRIAAEAQAMGRPLVASAHGGVPEQVIDGETAFLVAPGDDAALAEGVARALDLDAGGRAALARAARTQAQRFSKERMCADTLAVYEELL</sequence>
<protein>
    <submittedName>
        <fullName evidence="2">Glycosyl transferase</fullName>
    </submittedName>
</protein>
<dbReference type="RefSeq" id="WP_200340114.1">
    <property type="nucleotide sequence ID" value="NZ_NRRL01000014.1"/>
</dbReference>
<evidence type="ECO:0000313" key="2">
    <source>
        <dbReference type="EMBL" id="MBK1667948.1"/>
    </source>
</evidence>
<evidence type="ECO:0000313" key="3">
    <source>
        <dbReference type="Proteomes" id="UP001296873"/>
    </source>
</evidence>
<organism evidence="2 3">
    <name type="scientific">Rhodovibrio sodomensis</name>
    <dbReference type="NCBI Taxonomy" id="1088"/>
    <lineage>
        <taxon>Bacteria</taxon>
        <taxon>Pseudomonadati</taxon>
        <taxon>Pseudomonadota</taxon>
        <taxon>Alphaproteobacteria</taxon>
        <taxon>Rhodospirillales</taxon>
        <taxon>Rhodovibrionaceae</taxon>
        <taxon>Rhodovibrio</taxon>
    </lineage>
</organism>
<name>A0ABS1DBW7_9PROT</name>
<dbReference type="PANTHER" id="PTHR12526">
    <property type="entry name" value="GLYCOSYLTRANSFERASE"/>
    <property type="match status" value="1"/>
</dbReference>
<dbReference type="GO" id="GO:0016740">
    <property type="term" value="F:transferase activity"/>
    <property type="evidence" value="ECO:0007669"/>
    <property type="project" value="UniProtKB-KW"/>
</dbReference>
<proteinExistence type="predicted"/>
<reference evidence="2 3" key="1">
    <citation type="journal article" date="2020" name="Microorganisms">
        <title>Osmotic Adaptation and Compatible Solute Biosynthesis of Phototrophic Bacteria as Revealed from Genome Analyses.</title>
        <authorList>
            <person name="Imhoff J.F."/>
            <person name="Rahn T."/>
            <person name="Kunzel S."/>
            <person name="Keller A."/>
            <person name="Neulinger S.C."/>
        </authorList>
    </citation>
    <scope>NUCLEOTIDE SEQUENCE [LARGE SCALE GENOMIC DNA]</scope>
    <source>
        <strain evidence="2 3">DSM 9895</strain>
    </source>
</reference>
<keyword evidence="2" id="KW-0808">Transferase</keyword>
<gene>
    <name evidence="2" type="ORF">CKO28_07855</name>
</gene>
<dbReference type="Pfam" id="PF13439">
    <property type="entry name" value="Glyco_transf_4"/>
    <property type="match status" value="1"/>
</dbReference>
<comment type="caution">
    <text evidence="2">The sequence shown here is derived from an EMBL/GenBank/DDBJ whole genome shotgun (WGS) entry which is preliminary data.</text>
</comment>